<comment type="caution">
    <text evidence="9">The sequence shown here is derived from an EMBL/GenBank/DDBJ whole genome shotgun (WGS) entry which is preliminary data.</text>
</comment>
<dbReference type="GO" id="GO:0003755">
    <property type="term" value="F:peptidyl-prolyl cis-trans isomerase activity"/>
    <property type="evidence" value="ECO:0007669"/>
    <property type="project" value="UniProtKB-KW"/>
</dbReference>
<dbReference type="GO" id="GO:0006457">
    <property type="term" value="P:protein folding"/>
    <property type="evidence" value="ECO:0007669"/>
    <property type="project" value="InterPro"/>
</dbReference>
<proteinExistence type="inferred from homology"/>
<evidence type="ECO:0000256" key="5">
    <source>
        <dbReference type="ARBA" id="ARBA00023235"/>
    </source>
</evidence>
<evidence type="ECO:0000256" key="4">
    <source>
        <dbReference type="ARBA" id="ARBA00023110"/>
    </source>
</evidence>
<reference evidence="10" key="1">
    <citation type="submission" date="2018-09" db="EMBL/GenBank/DDBJ databases">
        <authorList>
            <person name="Livingstone P.G."/>
            <person name="Whitworth D.E."/>
        </authorList>
    </citation>
    <scope>NUCLEOTIDE SEQUENCE [LARGE SCALE GENOMIC DNA]</scope>
    <source>
        <strain evidence="10">CA043D</strain>
    </source>
</reference>
<dbReference type="Gene3D" id="1.10.287.460">
    <property type="entry name" value="Peptidyl-prolyl cis-trans isomerase, FKBP-type, N-terminal domain"/>
    <property type="match status" value="1"/>
</dbReference>
<evidence type="ECO:0000256" key="6">
    <source>
        <dbReference type="PROSITE-ProRule" id="PRU00277"/>
    </source>
</evidence>
<evidence type="ECO:0000256" key="3">
    <source>
        <dbReference type="ARBA" id="ARBA00013194"/>
    </source>
</evidence>
<gene>
    <name evidence="9" type="ORF">D7X32_15075</name>
</gene>
<dbReference type="InterPro" id="IPR000774">
    <property type="entry name" value="PPIase_FKBP_N"/>
</dbReference>
<dbReference type="Gene3D" id="3.10.50.40">
    <property type="match status" value="1"/>
</dbReference>
<dbReference type="AlphaFoldDB" id="A0A3A8K6X5"/>
<organism evidence="9 10">
    <name type="scientific">Corallococcus carmarthensis</name>
    <dbReference type="NCBI Taxonomy" id="2316728"/>
    <lineage>
        <taxon>Bacteria</taxon>
        <taxon>Pseudomonadati</taxon>
        <taxon>Myxococcota</taxon>
        <taxon>Myxococcia</taxon>
        <taxon>Myxococcales</taxon>
        <taxon>Cystobacterineae</taxon>
        <taxon>Myxococcaceae</taxon>
        <taxon>Corallococcus</taxon>
    </lineage>
</organism>
<dbReference type="PANTHER" id="PTHR43811:SF19">
    <property type="entry name" value="39 KDA FK506-BINDING NUCLEAR PROTEIN"/>
    <property type="match status" value="1"/>
</dbReference>
<dbReference type="Proteomes" id="UP000268313">
    <property type="component" value="Unassembled WGS sequence"/>
</dbReference>
<dbReference type="InterPro" id="IPR046357">
    <property type="entry name" value="PPIase_dom_sf"/>
</dbReference>
<dbReference type="InterPro" id="IPR001179">
    <property type="entry name" value="PPIase_FKBP_dom"/>
</dbReference>
<comment type="similarity">
    <text evidence="2">Belongs to the FKBP-type PPIase family.</text>
</comment>
<keyword evidence="7" id="KW-0812">Transmembrane</keyword>
<name>A0A3A8K6X5_9BACT</name>
<dbReference type="EC" id="5.2.1.8" evidence="3 6"/>
<keyword evidence="7" id="KW-0472">Membrane</keyword>
<keyword evidence="4 6" id="KW-0697">Rotamase</keyword>
<evidence type="ECO:0000256" key="1">
    <source>
        <dbReference type="ARBA" id="ARBA00000971"/>
    </source>
</evidence>
<evidence type="ECO:0000256" key="7">
    <source>
        <dbReference type="SAM" id="Phobius"/>
    </source>
</evidence>
<dbReference type="SUPFAM" id="SSF54534">
    <property type="entry name" value="FKBP-like"/>
    <property type="match status" value="1"/>
</dbReference>
<evidence type="ECO:0000259" key="8">
    <source>
        <dbReference type="PROSITE" id="PS50059"/>
    </source>
</evidence>
<keyword evidence="7" id="KW-1133">Transmembrane helix</keyword>
<dbReference type="PROSITE" id="PS50059">
    <property type="entry name" value="FKBP_PPIASE"/>
    <property type="match status" value="1"/>
</dbReference>
<feature type="transmembrane region" description="Helical" evidence="7">
    <location>
        <begin position="39"/>
        <end position="58"/>
    </location>
</feature>
<comment type="catalytic activity">
    <reaction evidence="1 6">
        <text>[protein]-peptidylproline (omega=180) = [protein]-peptidylproline (omega=0)</text>
        <dbReference type="Rhea" id="RHEA:16237"/>
        <dbReference type="Rhea" id="RHEA-COMP:10747"/>
        <dbReference type="Rhea" id="RHEA-COMP:10748"/>
        <dbReference type="ChEBI" id="CHEBI:83833"/>
        <dbReference type="ChEBI" id="CHEBI:83834"/>
        <dbReference type="EC" id="5.2.1.8"/>
    </reaction>
</comment>
<dbReference type="EMBL" id="RAWE01000046">
    <property type="protein sequence ID" value="RKH03037.1"/>
    <property type="molecule type" value="Genomic_DNA"/>
</dbReference>
<sequence>MFACMRCGGRRRVLADGKKAGLARAALPMLLGIQRRLRFAFRVAACVSMLCIGAPTYVHPSRTARRRHSCWLAPQSISLTRSARLLTCQEPLLFRGSRGERGWHVPWIERGSPPVSIRQESHPMKHLAFLFFFTATAHAAAPLGTDKERDSYALGQDVAESIKRTDADLDVNALVQGLRDNLEGKPSLLSGPELTQARTRAQGTMLQNRTAKRAADSAKYGAAGQSFLATNKAQKGVVTTASGLQYQVLTATTGPKPGPANRVVIDYKGTVAGGTGTEFDSSAAQGKPAVVGVSDGIAGWKEALQLMTIGSTYRFALPPQLAYGAQGLPGKVPPNATVIYEITLREVAK</sequence>
<protein>
    <recommendedName>
        <fullName evidence="3 6">peptidylprolyl isomerase</fullName>
        <ecNumber evidence="3 6">5.2.1.8</ecNumber>
    </recommendedName>
</protein>
<keyword evidence="5 6" id="KW-0413">Isomerase</keyword>
<evidence type="ECO:0000313" key="9">
    <source>
        <dbReference type="EMBL" id="RKH03037.1"/>
    </source>
</evidence>
<dbReference type="Pfam" id="PF00254">
    <property type="entry name" value="FKBP_C"/>
    <property type="match status" value="1"/>
</dbReference>
<evidence type="ECO:0000256" key="2">
    <source>
        <dbReference type="ARBA" id="ARBA00006577"/>
    </source>
</evidence>
<feature type="domain" description="PPIase FKBP-type" evidence="8">
    <location>
        <begin position="260"/>
        <end position="348"/>
    </location>
</feature>
<keyword evidence="10" id="KW-1185">Reference proteome</keyword>
<dbReference type="PANTHER" id="PTHR43811">
    <property type="entry name" value="FKBP-TYPE PEPTIDYL-PROLYL CIS-TRANS ISOMERASE FKPA"/>
    <property type="match status" value="1"/>
</dbReference>
<dbReference type="InterPro" id="IPR036944">
    <property type="entry name" value="PPIase_FKBP_N_sf"/>
</dbReference>
<accession>A0A3A8K6X5</accession>
<evidence type="ECO:0000313" key="10">
    <source>
        <dbReference type="Proteomes" id="UP000268313"/>
    </source>
</evidence>
<dbReference type="Pfam" id="PF01346">
    <property type="entry name" value="FKBP_N"/>
    <property type="match status" value="1"/>
</dbReference>